<evidence type="ECO:0000313" key="2">
    <source>
        <dbReference type="EMBL" id="CAG6447194.1"/>
    </source>
</evidence>
<keyword evidence="1" id="KW-0472">Membrane</keyword>
<reference evidence="2" key="1">
    <citation type="submission" date="2021-05" db="EMBL/GenBank/DDBJ databases">
        <authorList>
            <person name="Alioto T."/>
            <person name="Alioto T."/>
            <person name="Gomez Garrido J."/>
        </authorList>
    </citation>
    <scope>NUCLEOTIDE SEQUENCE</scope>
</reference>
<dbReference type="EMBL" id="HBUE01008557">
    <property type="protein sequence ID" value="CAG6447194.1"/>
    <property type="molecule type" value="Transcribed_RNA"/>
</dbReference>
<dbReference type="AlphaFoldDB" id="A0A8D8EVG8"/>
<keyword evidence="1" id="KW-0812">Transmembrane</keyword>
<feature type="transmembrane region" description="Helical" evidence="1">
    <location>
        <begin position="27"/>
        <end position="53"/>
    </location>
</feature>
<proteinExistence type="predicted"/>
<sequence>MLVVKFSQCGGASSSFPRFCSPKAVPMLFFLPFALLVPILSCLNWFFFLRFCLEKMIQNFRVSHFLFSYCFTSSESCFLVFFLGNFEFRYYFLNVSDFWGF</sequence>
<keyword evidence="1" id="KW-1133">Transmembrane helix</keyword>
<accession>A0A8D8EVG8</accession>
<evidence type="ECO:0000256" key="1">
    <source>
        <dbReference type="SAM" id="Phobius"/>
    </source>
</evidence>
<name>A0A8D8EVG8_CULPI</name>
<feature type="transmembrane region" description="Helical" evidence="1">
    <location>
        <begin position="65"/>
        <end position="84"/>
    </location>
</feature>
<protein>
    <submittedName>
        <fullName evidence="2">(northern house mosquito) hypothetical protein</fullName>
    </submittedName>
</protein>
<organism evidence="2">
    <name type="scientific">Culex pipiens</name>
    <name type="common">House mosquito</name>
    <dbReference type="NCBI Taxonomy" id="7175"/>
    <lineage>
        <taxon>Eukaryota</taxon>
        <taxon>Metazoa</taxon>
        <taxon>Ecdysozoa</taxon>
        <taxon>Arthropoda</taxon>
        <taxon>Hexapoda</taxon>
        <taxon>Insecta</taxon>
        <taxon>Pterygota</taxon>
        <taxon>Neoptera</taxon>
        <taxon>Endopterygota</taxon>
        <taxon>Diptera</taxon>
        <taxon>Nematocera</taxon>
        <taxon>Culicoidea</taxon>
        <taxon>Culicidae</taxon>
        <taxon>Culicinae</taxon>
        <taxon>Culicini</taxon>
        <taxon>Culex</taxon>
        <taxon>Culex</taxon>
    </lineage>
</organism>